<evidence type="ECO:0000313" key="2">
    <source>
        <dbReference type="EMBL" id="KAF2645377.1"/>
    </source>
</evidence>
<feature type="compositionally biased region" description="Low complexity" evidence="1">
    <location>
        <begin position="247"/>
        <end position="268"/>
    </location>
</feature>
<dbReference type="EMBL" id="MU006777">
    <property type="protein sequence ID" value="KAF2645377.1"/>
    <property type="molecule type" value="Genomic_DNA"/>
</dbReference>
<organism evidence="2 3">
    <name type="scientific">Massarina eburnea CBS 473.64</name>
    <dbReference type="NCBI Taxonomy" id="1395130"/>
    <lineage>
        <taxon>Eukaryota</taxon>
        <taxon>Fungi</taxon>
        <taxon>Dikarya</taxon>
        <taxon>Ascomycota</taxon>
        <taxon>Pezizomycotina</taxon>
        <taxon>Dothideomycetes</taxon>
        <taxon>Pleosporomycetidae</taxon>
        <taxon>Pleosporales</taxon>
        <taxon>Massarineae</taxon>
        <taxon>Massarinaceae</taxon>
        <taxon>Massarina</taxon>
    </lineage>
</organism>
<protein>
    <submittedName>
        <fullName evidence="2">Uncharacterized protein</fullName>
    </submittedName>
</protein>
<feature type="compositionally biased region" description="Low complexity" evidence="1">
    <location>
        <begin position="80"/>
        <end position="105"/>
    </location>
</feature>
<gene>
    <name evidence="2" type="ORF">P280DRAFT_118359</name>
</gene>
<feature type="compositionally biased region" description="Low complexity" evidence="1">
    <location>
        <begin position="162"/>
        <end position="180"/>
    </location>
</feature>
<proteinExistence type="predicted"/>
<dbReference type="PRINTS" id="PR01217">
    <property type="entry name" value="PRICHEXTENSN"/>
</dbReference>
<feature type="region of interest" description="Disordered" evidence="1">
    <location>
        <begin position="465"/>
        <end position="650"/>
    </location>
</feature>
<feature type="compositionally biased region" description="Pro residues" evidence="1">
    <location>
        <begin position="46"/>
        <end position="56"/>
    </location>
</feature>
<dbReference type="AlphaFoldDB" id="A0A6A6SE19"/>
<keyword evidence="3" id="KW-1185">Reference proteome</keyword>
<feature type="compositionally biased region" description="Pro residues" evidence="1">
    <location>
        <begin position="469"/>
        <end position="481"/>
    </location>
</feature>
<feature type="compositionally biased region" description="Polar residues" evidence="1">
    <location>
        <begin position="534"/>
        <end position="545"/>
    </location>
</feature>
<feature type="region of interest" description="Disordered" evidence="1">
    <location>
        <begin position="1"/>
        <end position="278"/>
    </location>
</feature>
<name>A0A6A6SE19_9PLEO</name>
<dbReference type="Proteomes" id="UP000799753">
    <property type="component" value="Unassembled WGS sequence"/>
</dbReference>
<reference evidence="2" key="1">
    <citation type="journal article" date="2020" name="Stud. Mycol.">
        <title>101 Dothideomycetes genomes: a test case for predicting lifestyles and emergence of pathogens.</title>
        <authorList>
            <person name="Haridas S."/>
            <person name="Albert R."/>
            <person name="Binder M."/>
            <person name="Bloem J."/>
            <person name="Labutti K."/>
            <person name="Salamov A."/>
            <person name="Andreopoulos B."/>
            <person name="Baker S."/>
            <person name="Barry K."/>
            <person name="Bills G."/>
            <person name="Bluhm B."/>
            <person name="Cannon C."/>
            <person name="Castanera R."/>
            <person name="Culley D."/>
            <person name="Daum C."/>
            <person name="Ezra D."/>
            <person name="Gonzalez J."/>
            <person name="Henrissat B."/>
            <person name="Kuo A."/>
            <person name="Liang C."/>
            <person name="Lipzen A."/>
            <person name="Lutzoni F."/>
            <person name="Magnuson J."/>
            <person name="Mondo S."/>
            <person name="Nolan M."/>
            <person name="Ohm R."/>
            <person name="Pangilinan J."/>
            <person name="Park H.-J."/>
            <person name="Ramirez L."/>
            <person name="Alfaro M."/>
            <person name="Sun H."/>
            <person name="Tritt A."/>
            <person name="Yoshinaga Y."/>
            <person name="Zwiers L.-H."/>
            <person name="Turgeon B."/>
            <person name="Goodwin S."/>
            <person name="Spatafora J."/>
            <person name="Crous P."/>
            <person name="Grigoriev I."/>
        </authorList>
    </citation>
    <scope>NUCLEOTIDE SEQUENCE</scope>
    <source>
        <strain evidence="2">CBS 473.64</strain>
    </source>
</reference>
<feature type="compositionally biased region" description="Pro residues" evidence="1">
    <location>
        <begin position="492"/>
        <end position="509"/>
    </location>
</feature>
<feature type="compositionally biased region" description="Low complexity" evidence="1">
    <location>
        <begin position="27"/>
        <end position="45"/>
    </location>
</feature>
<evidence type="ECO:0000313" key="3">
    <source>
        <dbReference type="Proteomes" id="UP000799753"/>
    </source>
</evidence>
<accession>A0A6A6SE19</accession>
<sequence>MSWSGPVAGAPYQPPSYANGQQPFSQPPAYQYGQQPPYAQYQAGQPYPPPGAPPRPPESRPLKKKGNPIITRYPPPPGYRGPAQPQGPYNTQYQPPYQQPQSPYTQGPPAPPAYPNQAFQPAVQPYPPQNYTPQNPQQPTYPPTNYPPASTYQWPQQTQQNYAPQPGYSQPPSYSASQGYAPPQGTYQSYPPQPAPADPSQQPWTQPSGWQQPNPPPHYPPNAQYNSFSGPPVNGQPGADPNATPTPVSAYPAQSQSAQPPSQPQSVAGEQAPGEKPPLFLAWDDWDFDFDGAIWPKANEPVDPDFSLGVIIWRPAKQVTRALPAYFDQAEEQALKPPAEKLGNGESVSIYFTSDNSHEAFLDVRQTDEWYKIRRDPIFVTFTDEEMARNLVPIQDCIALRDRPDEPVEDVAEEDEEMHDATWNVMDGLEQALSSNTETIKTPFIKEKDDPRDQKQEDILAMLGVTGAPKPPSNEPMPIPFPFNTKPASLPEKPPAPPTANIPPRPEMPPGRAHSYSGHRNPPYGQPMQRPHGSVSSLESRTPPNQEYDPWNPRNAQQKPTGRIIDRSRGSPARSEGSDRTAAGSDFESEKPNNGEKSTTLIPQLQRSDSSVARKRSYEDTDNEDGQGRQQDDHTKRKRRTQVDAAYSRR</sequence>
<feature type="compositionally biased region" description="Polar residues" evidence="1">
    <location>
        <begin position="595"/>
        <end position="611"/>
    </location>
</feature>
<feature type="compositionally biased region" description="Basic and acidic residues" evidence="1">
    <location>
        <begin position="626"/>
        <end position="635"/>
    </location>
</feature>
<evidence type="ECO:0000256" key="1">
    <source>
        <dbReference type="SAM" id="MobiDB-lite"/>
    </source>
</evidence>
<feature type="compositionally biased region" description="Polar residues" evidence="1">
    <location>
        <begin position="150"/>
        <end position="161"/>
    </location>
</feature>
<dbReference type="OrthoDB" id="5431222at2759"/>